<dbReference type="InterPro" id="IPR001789">
    <property type="entry name" value="Sig_transdc_resp-reg_receiver"/>
</dbReference>
<dbReference type="AlphaFoldDB" id="A0A9P4DNM8"/>
<dbReference type="PANTHER" id="PTHR43547:SF2">
    <property type="entry name" value="HYBRID SIGNAL TRANSDUCTION HISTIDINE KINASE C"/>
    <property type="match status" value="1"/>
</dbReference>
<name>A0A9P4DNM8_9BACT</name>
<dbReference type="CDD" id="cd19920">
    <property type="entry name" value="REC_PA4781-like"/>
    <property type="match status" value="1"/>
</dbReference>
<evidence type="ECO:0000313" key="9">
    <source>
        <dbReference type="Proteomes" id="UP000323119"/>
    </source>
</evidence>
<evidence type="ECO:0000256" key="1">
    <source>
        <dbReference type="ARBA" id="ARBA00000085"/>
    </source>
</evidence>
<dbReference type="Gene3D" id="3.40.50.2300">
    <property type="match status" value="1"/>
</dbReference>
<evidence type="ECO:0000256" key="3">
    <source>
        <dbReference type="ARBA" id="ARBA00022553"/>
    </source>
</evidence>
<dbReference type="Pfam" id="PF00072">
    <property type="entry name" value="Response_reg"/>
    <property type="match status" value="1"/>
</dbReference>
<dbReference type="InterPro" id="IPR036097">
    <property type="entry name" value="HisK_dim/P_sf"/>
</dbReference>
<dbReference type="InterPro" id="IPR004358">
    <property type="entry name" value="Sig_transdc_His_kin-like_C"/>
</dbReference>
<dbReference type="InterPro" id="IPR036890">
    <property type="entry name" value="HATPase_C_sf"/>
</dbReference>
<dbReference type="EMBL" id="VVUY01000008">
    <property type="protein sequence ID" value="KAA2560252.1"/>
    <property type="molecule type" value="Genomic_DNA"/>
</dbReference>
<dbReference type="InterPro" id="IPR011006">
    <property type="entry name" value="CheY-like_superfamily"/>
</dbReference>
<dbReference type="PROSITE" id="PS50109">
    <property type="entry name" value="HIS_KIN"/>
    <property type="match status" value="1"/>
</dbReference>
<comment type="catalytic activity">
    <reaction evidence="1">
        <text>ATP + protein L-histidine = ADP + protein N-phospho-L-histidine.</text>
        <dbReference type="EC" id="2.7.13.3"/>
    </reaction>
</comment>
<gene>
    <name evidence="7" type="ORF">F2S36_10605</name>
    <name evidence="8" type="ORF">NE651_08580</name>
</gene>
<dbReference type="SUPFAM" id="SSF52172">
    <property type="entry name" value="CheY-like"/>
    <property type="match status" value="1"/>
</dbReference>
<dbReference type="Gene3D" id="1.10.287.130">
    <property type="match status" value="1"/>
</dbReference>
<feature type="domain" description="Histidine kinase" evidence="5">
    <location>
        <begin position="157"/>
        <end position="376"/>
    </location>
</feature>
<dbReference type="InterPro" id="IPR005467">
    <property type="entry name" value="His_kinase_dom"/>
</dbReference>
<evidence type="ECO:0000313" key="8">
    <source>
        <dbReference type="EMBL" id="MCQ5082945.1"/>
    </source>
</evidence>
<evidence type="ECO:0000313" key="7">
    <source>
        <dbReference type="EMBL" id="KAA2560252.1"/>
    </source>
</evidence>
<dbReference type="SUPFAM" id="SSF55874">
    <property type="entry name" value="ATPase domain of HSP90 chaperone/DNA topoisomerase II/histidine kinase"/>
    <property type="match status" value="1"/>
</dbReference>
<dbReference type="InterPro" id="IPR003594">
    <property type="entry name" value="HATPase_dom"/>
</dbReference>
<evidence type="ECO:0000259" key="6">
    <source>
        <dbReference type="PROSITE" id="PS50110"/>
    </source>
</evidence>
<dbReference type="Gene3D" id="3.30.565.10">
    <property type="entry name" value="Histidine kinase-like ATPase, C-terminal domain"/>
    <property type="match status" value="1"/>
</dbReference>
<dbReference type="GO" id="GO:0000155">
    <property type="term" value="F:phosphorelay sensor kinase activity"/>
    <property type="evidence" value="ECO:0007669"/>
    <property type="project" value="InterPro"/>
</dbReference>
<keyword evidence="3 4" id="KW-0597">Phosphoprotein</keyword>
<evidence type="ECO:0000256" key="2">
    <source>
        <dbReference type="ARBA" id="ARBA00012438"/>
    </source>
</evidence>
<dbReference type="Pfam" id="PF02518">
    <property type="entry name" value="HATPase_c"/>
    <property type="match status" value="1"/>
</dbReference>
<keyword evidence="7" id="KW-0418">Kinase</keyword>
<dbReference type="RefSeq" id="WP_055202149.1">
    <property type="nucleotide sequence ID" value="NZ_DAWDXQ010000002.1"/>
</dbReference>
<reference evidence="8" key="2">
    <citation type="submission" date="2022-06" db="EMBL/GenBank/DDBJ databases">
        <title>Isolation of gut microbiota from human fecal samples.</title>
        <authorList>
            <person name="Pamer E.G."/>
            <person name="Barat B."/>
            <person name="Waligurski E."/>
            <person name="Medina S."/>
            <person name="Paddock L."/>
            <person name="Mostad J."/>
        </authorList>
    </citation>
    <scope>NUCLEOTIDE SEQUENCE</scope>
    <source>
        <strain evidence="8">DFI.6.22</strain>
    </source>
</reference>
<organism evidence="7 9">
    <name type="scientific">Alistipes onderdonkii</name>
    <dbReference type="NCBI Taxonomy" id="328813"/>
    <lineage>
        <taxon>Bacteria</taxon>
        <taxon>Pseudomonadati</taxon>
        <taxon>Bacteroidota</taxon>
        <taxon>Bacteroidia</taxon>
        <taxon>Bacteroidales</taxon>
        <taxon>Rikenellaceae</taxon>
        <taxon>Alistipes</taxon>
    </lineage>
</organism>
<protein>
    <recommendedName>
        <fullName evidence="2">histidine kinase</fullName>
        <ecNumber evidence="2">2.7.13.3</ecNumber>
    </recommendedName>
</protein>
<reference evidence="7 9" key="1">
    <citation type="journal article" date="2019" name="Nat. Med.">
        <title>A library of human gut bacterial isolates paired with longitudinal multiomics data enables mechanistic microbiome research.</title>
        <authorList>
            <person name="Poyet M."/>
            <person name="Groussin M."/>
            <person name="Gibbons S.M."/>
            <person name="Avila-Pacheco J."/>
            <person name="Jiang X."/>
            <person name="Kearney S.M."/>
            <person name="Perrotta A.R."/>
            <person name="Berdy B."/>
            <person name="Zhao S."/>
            <person name="Lieberman T.D."/>
            <person name="Swanson P.K."/>
            <person name="Smith M."/>
            <person name="Roesemann S."/>
            <person name="Alexander J.E."/>
            <person name="Rich S.A."/>
            <person name="Livny J."/>
            <person name="Vlamakis H."/>
            <person name="Clish C."/>
            <person name="Bullock K."/>
            <person name="Deik A."/>
            <person name="Scott J."/>
            <person name="Pierce K.A."/>
            <person name="Xavier R.J."/>
            <person name="Alm E.J."/>
        </authorList>
    </citation>
    <scope>NUCLEOTIDE SEQUENCE [LARGE SCALE GENOMIC DNA]</scope>
    <source>
        <strain evidence="7 9">BIOML-A204</strain>
    </source>
</reference>
<accession>A0A9P4DNM8</accession>
<dbReference type="Proteomes" id="UP000323119">
    <property type="component" value="Unassembled WGS sequence"/>
</dbReference>
<dbReference type="PROSITE" id="PS50110">
    <property type="entry name" value="RESPONSE_REGULATORY"/>
    <property type="match status" value="1"/>
</dbReference>
<evidence type="ECO:0000259" key="5">
    <source>
        <dbReference type="PROSITE" id="PS50109"/>
    </source>
</evidence>
<keyword evidence="7" id="KW-0808">Transferase</keyword>
<dbReference type="PRINTS" id="PR00344">
    <property type="entry name" value="BCTRLSENSOR"/>
</dbReference>
<comment type="caution">
    <text evidence="7">The sequence shown here is derived from an EMBL/GenBank/DDBJ whole genome shotgun (WGS) entry which is preliminary data.</text>
</comment>
<dbReference type="SMART" id="SM00448">
    <property type="entry name" value="REC"/>
    <property type="match status" value="1"/>
</dbReference>
<feature type="domain" description="Response regulatory" evidence="6">
    <location>
        <begin position="12"/>
        <end position="128"/>
    </location>
</feature>
<feature type="modified residue" description="4-aspartylphosphate" evidence="4">
    <location>
        <position position="61"/>
    </location>
</feature>
<dbReference type="Proteomes" id="UP001205035">
    <property type="component" value="Unassembled WGS sequence"/>
</dbReference>
<dbReference type="SUPFAM" id="SSF47384">
    <property type="entry name" value="Homodimeric domain of signal transducing histidine kinase"/>
    <property type="match status" value="1"/>
</dbReference>
<proteinExistence type="predicted"/>
<dbReference type="EC" id="2.7.13.3" evidence="2"/>
<dbReference type="EMBL" id="JANGBQ010000010">
    <property type="protein sequence ID" value="MCQ5082945.1"/>
    <property type="molecule type" value="Genomic_DNA"/>
</dbReference>
<dbReference type="SMART" id="SM00387">
    <property type="entry name" value="HATPase_c"/>
    <property type="match status" value="1"/>
</dbReference>
<evidence type="ECO:0000256" key="4">
    <source>
        <dbReference type="PROSITE-ProRule" id="PRU00169"/>
    </source>
</evidence>
<dbReference type="PANTHER" id="PTHR43547">
    <property type="entry name" value="TWO-COMPONENT HISTIDINE KINASE"/>
    <property type="match status" value="1"/>
</dbReference>
<sequence length="393" mass="43419">MKNIAINPEDYTILAVDDIATNIMLLKAVLSRAKYKIVTASGGNEALEKAATELPDLILLDIMMPDMDGYEVIKHLKADPALQDIPVIFLTALHNPEDIVKGFKLGASDYVSKPFNHEELITRVSHHIYLAAAQRTIMQQRDELQATVDARDKMYSVIAHDLRSPIGTLKMVFNMLSINLTQQQIGEDNMEMITMGNNITESTFMLLDNLLKWTKSQIGRMNTVFQEVDISEVVVFASKMSDLVAQVKNIAVEYDIPGPITVPCDVDMVKTIMRNLMSNAIKYSNEGGRIVISVRETPTHAVISVRDFGTGISEENLPKLLNPEIHHTTYGTKNEEGSGLGLQLVQDLTRRNGGELTIESTLGEGSTFTFTIAKVQPKSETVEDSEGGGIARP</sequence>